<evidence type="ECO:0000313" key="1">
    <source>
        <dbReference type="EMBL" id="KDQ49836.1"/>
    </source>
</evidence>
<dbReference type="AlphaFoldDB" id="A0A067PH98"/>
<accession>A0A067PH98</accession>
<gene>
    <name evidence="1" type="ORF">JAAARDRAFT_200488</name>
</gene>
<evidence type="ECO:0000313" key="2">
    <source>
        <dbReference type="Proteomes" id="UP000027265"/>
    </source>
</evidence>
<dbReference type="InParanoid" id="A0A067PH98"/>
<dbReference type="OrthoDB" id="3265460at2759"/>
<organism evidence="1 2">
    <name type="scientific">Jaapia argillacea MUCL 33604</name>
    <dbReference type="NCBI Taxonomy" id="933084"/>
    <lineage>
        <taxon>Eukaryota</taxon>
        <taxon>Fungi</taxon>
        <taxon>Dikarya</taxon>
        <taxon>Basidiomycota</taxon>
        <taxon>Agaricomycotina</taxon>
        <taxon>Agaricomycetes</taxon>
        <taxon>Agaricomycetidae</taxon>
        <taxon>Jaapiales</taxon>
        <taxon>Jaapiaceae</taxon>
        <taxon>Jaapia</taxon>
    </lineage>
</organism>
<proteinExistence type="predicted"/>
<protein>
    <submittedName>
        <fullName evidence="1">Uncharacterized protein</fullName>
    </submittedName>
</protein>
<dbReference type="HOGENOM" id="CLU_2004260_0_0_1"/>
<dbReference type="Proteomes" id="UP000027265">
    <property type="component" value="Unassembled WGS sequence"/>
</dbReference>
<name>A0A067PH98_9AGAM</name>
<reference evidence="2" key="1">
    <citation type="journal article" date="2014" name="Proc. Natl. Acad. Sci. U.S.A.">
        <title>Extensive sampling of basidiomycete genomes demonstrates inadequacy of the white-rot/brown-rot paradigm for wood decay fungi.</title>
        <authorList>
            <person name="Riley R."/>
            <person name="Salamov A.A."/>
            <person name="Brown D.W."/>
            <person name="Nagy L.G."/>
            <person name="Floudas D."/>
            <person name="Held B.W."/>
            <person name="Levasseur A."/>
            <person name="Lombard V."/>
            <person name="Morin E."/>
            <person name="Otillar R."/>
            <person name="Lindquist E.A."/>
            <person name="Sun H."/>
            <person name="LaButti K.M."/>
            <person name="Schmutz J."/>
            <person name="Jabbour D."/>
            <person name="Luo H."/>
            <person name="Baker S.E."/>
            <person name="Pisabarro A.G."/>
            <person name="Walton J.D."/>
            <person name="Blanchette R.A."/>
            <person name="Henrissat B."/>
            <person name="Martin F."/>
            <person name="Cullen D."/>
            <person name="Hibbett D.S."/>
            <person name="Grigoriev I.V."/>
        </authorList>
    </citation>
    <scope>NUCLEOTIDE SEQUENCE [LARGE SCALE GENOMIC DNA]</scope>
    <source>
        <strain evidence="2">MUCL 33604</strain>
    </source>
</reference>
<dbReference type="EMBL" id="KL197772">
    <property type="protein sequence ID" value="KDQ49836.1"/>
    <property type="molecule type" value="Genomic_DNA"/>
</dbReference>
<dbReference type="STRING" id="933084.A0A067PH98"/>
<keyword evidence="2" id="KW-1185">Reference proteome</keyword>
<sequence length="124" mass="13545">MVRAREVASKSSVVFAIANANDLGAAKAILSGLKKRYEKTGEIPRRLANGLYATKTIYSDLNIPQIESLTPTRPHRDVDLVVVEAGRQGYVRSHIILPSMIYGLATGPLFDKGISNRRSVLLPV</sequence>